<dbReference type="FunFam" id="3.40.630.70:FF:000001">
    <property type="entry name" value="Leucyl/phenylalanyl-tRNA--protein transferase"/>
    <property type="match status" value="1"/>
</dbReference>
<comment type="function">
    <text evidence="4">Functions in the N-end rule pathway of protein degradation where it conjugates Leu, Phe and, less efficiently, Met from aminoacyl-tRNAs to the N-termini of proteins containing an N-terminal arginine or lysine.</text>
</comment>
<keyword evidence="1 4" id="KW-0963">Cytoplasm</keyword>
<keyword evidence="2 4" id="KW-0808">Transferase</keyword>
<reference evidence="5 6" key="1">
    <citation type="submission" date="2016-10" db="EMBL/GenBank/DDBJ databases">
        <authorList>
            <person name="de Groot N.N."/>
        </authorList>
    </citation>
    <scope>NUCLEOTIDE SEQUENCE [LARGE SCALE GENOMIC DNA]</scope>
    <source>
        <strain evidence="5 6">DSM 29433</strain>
    </source>
</reference>
<dbReference type="STRING" id="1123755.SAMN05444714_0702"/>
<evidence type="ECO:0000313" key="6">
    <source>
        <dbReference type="Proteomes" id="UP000198926"/>
    </source>
</evidence>
<dbReference type="RefSeq" id="WP_090207468.1">
    <property type="nucleotide sequence ID" value="NZ_FOZM01000001.1"/>
</dbReference>
<comment type="subcellular location">
    <subcellularLocation>
        <location evidence="4">Cytoplasm</location>
    </subcellularLocation>
</comment>
<comment type="similarity">
    <text evidence="4">Belongs to the L/F-transferase family.</text>
</comment>
<evidence type="ECO:0000256" key="1">
    <source>
        <dbReference type="ARBA" id="ARBA00022490"/>
    </source>
</evidence>
<comment type="catalytic activity">
    <reaction evidence="4">
        <text>N-terminal L-arginyl-[protein] + L-leucyl-tRNA(Leu) = N-terminal L-leucyl-L-arginyl-[protein] + tRNA(Leu) + H(+)</text>
        <dbReference type="Rhea" id="RHEA:50416"/>
        <dbReference type="Rhea" id="RHEA-COMP:9613"/>
        <dbReference type="Rhea" id="RHEA-COMP:9622"/>
        <dbReference type="Rhea" id="RHEA-COMP:12672"/>
        <dbReference type="Rhea" id="RHEA-COMP:12673"/>
        <dbReference type="ChEBI" id="CHEBI:15378"/>
        <dbReference type="ChEBI" id="CHEBI:64719"/>
        <dbReference type="ChEBI" id="CHEBI:78442"/>
        <dbReference type="ChEBI" id="CHEBI:78494"/>
        <dbReference type="ChEBI" id="CHEBI:133044"/>
        <dbReference type="EC" id="2.3.2.6"/>
    </reaction>
</comment>
<dbReference type="AlphaFoldDB" id="A0A1I6LN70"/>
<dbReference type="NCBIfam" id="TIGR00667">
    <property type="entry name" value="aat"/>
    <property type="match status" value="1"/>
</dbReference>
<evidence type="ECO:0000313" key="5">
    <source>
        <dbReference type="EMBL" id="SFS04692.1"/>
    </source>
</evidence>
<evidence type="ECO:0000256" key="3">
    <source>
        <dbReference type="ARBA" id="ARBA00023315"/>
    </source>
</evidence>
<comment type="catalytic activity">
    <reaction evidence="4">
        <text>N-terminal L-lysyl-[protein] + L-leucyl-tRNA(Leu) = N-terminal L-leucyl-L-lysyl-[protein] + tRNA(Leu) + H(+)</text>
        <dbReference type="Rhea" id="RHEA:12340"/>
        <dbReference type="Rhea" id="RHEA-COMP:9613"/>
        <dbReference type="Rhea" id="RHEA-COMP:9622"/>
        <dbReference type="Rhea" id="RHEA-COMP:12670"/>
        <dbReference type="Rhea" id="RHEA-COMP:12671"/>
        <dbReference type="ChEBI" id="CHEBI:15378"/>
        <dbReference type="ChEBI" id="CHEBI:65249"/>
        <dbReference type="ChEBI" id="CHEBI:78442"/>
        <dbReference type="ChEBI" id="CHEBI:78494"/>
        <dbReference type="ChEBI" id="CHEBI:133043"/>
        <dbReference type="EC" id="2.3.2.6"/>
    </reaction>
</comment>
<evidence type="ECO:0000256" key="2">
    <source>
        <dbReference type="ARBA" id="ARBA00022679"/>
    </source>
</evidence>
<gene>
    <name evidence="4" type="primary">aat</name>
    <name evidence="5" type="ORF">SAMN05444714_0702</name>
</gene>
<organism evidence="5 6">
    <name type="scientific">Yoonia litorea</name>
    <dbReference type="NCBI Taxonomy" id="1123755"/>
    <lineage>
        <taxon>Bacteria</taxon>
        <taxon>Pseudomonadati</taxon>
        <taxon>Pseudomonadota</taxon>
        <taxon>Alphaproteobacteria</taxon>
        <taxon>Rhodobacterales</taxon>
        <taxon>Paracoccaceae</taxon>
        <taxon>Yoonia</taxon>
    </lineage>
</organism>
<dbReference type="GO" id="GO:0005737">
    <property type="term" value="C:cytoplasm"/>
    <property type="evidence" value="ECO:0007669"/>
    <property type="project" value="UniProtKB-SubCell"/>
</dbReference>
<dbReference type="GO" id="GO:0008914">
    <property type="term" value="F:leucyl-tRNA--protein transferase activity"/>
    <property type="evidence" value="ECO:0007669"/>
    <property type="project" value="UniProtKB-UniRule"/>
</dbReference>
<dbReference type="EMBL" id="FOZM01000001">
    <property type="protein sequence ID" value="SFS04692.1"/>
    <property type="molecule type" value="Genomic_DNA"/>
</dbReference>
<dbReference type="OrthoDB" id="9790282at2"/>
<dbReference type="SUPFAM" id="SSF55729">
    <property type="entry name" value="Acyl-CoA N-acyltransferases (Nat)"/>
    <property type="match status" value="1"/>
</dbReference>
<dbReference type="GO" id="GO:0030163">
    <property type="term" value="P:protein catabolic process"/>
    <property type="evidence" value="ECO:0007669"/>
    <property type="project" value="UniProtKB-UniRule"/>
</dbReference>
<proteinExistence type="inferred from homology"/>
<dbReference type="InterPro" id="IPR004616">
    <property type="entry name" value="Leu/Phe-tRNA_Trfase"/>
</dbReference>
<dbReference type="Gene3D" id="3.40.630.70">
    <property type="entry name" value="Leucyl/phenylalanyl-tRNA-protein transferase, C-terminal domain"/>
    <property type="match status" value="1"/>
</dbReference>
<dbReference type="Pfam" id="PF03588">
    <property type="entry name" value="Leu_Phe_trans"/>
    <property type="match status" value="1"/>
</dbReference>
<comment type="catalytic activity">
    <reaction evidence="4">
        <text>L-phenylalanyl-tRNA(Phe) + an N-terminal L-alpha-aminoacyl-[protein] = an N-terminal L-phenylalanyl-L-alpha-aminoacyl-[protein] + tRNA(Phe)</text>
        <dbReference type="Rhea" id="RHEA:43632"/>
        <dbReference type="Rhea" id="RHEA-COMP:9668"/>
        <dbReference type="Rhea" id="RHEA-COMP:9699"/>
        <dbReference type="Rhea" id="RHEA-COMP:10636"/>
        <dbReference type="Rhea" id="RHEA-COMP:10637"/>
        <dbReference type="ChEBI" id="CHEBI:78442"/>
        <dbReference type="ChEBI" id="CHEBI:78531"/>
        <dbReference type="ChEBI" id="CHEBI:78597"/>
        <dbReference type="ChEBI" id="CHEBI:83561"/>
        <dbReference type="EC" id="2.3.2.6"/>
    </reaction>
</comment>
<dbReference type="PANTHER" id="PTHR30098">
    <property type="entry name" value="LEUCYL/PHENYLALANYL-TRNA--PROTEIN TRANSFERASE"/>
    <property type="match status" value="1"/>
</dbReference>
<dbReference type="InterPro" id="IPR016181">
    <property type="entry name" value="Acyl_CoA_acyltransferase"/>
</dbReference>
<keyword evidence="6" id="KW-1185">Reference proteome</keyword>
<sequence>MKDEHTLTPSLLLQAYQVGLFPMSEGRDDPEVFWVDPTLRGIFPLDGFRISRSLAKRLRKADYKITFDTAFEDVMRGCADRNETWINDTILDLYSDLYASGFAHSVEVWAGDELVGGVYGVSIGAAYFGESMFSRRTDASKIALAYLIDRLRLSGYQLFDTQFITPHLASLGAIEIPRAEYQRLLDSALRGSAQFDASSAAPSPQDVVQRNAQISYRG</sequence>
<dbReference type="PANTHER" id="PTHR30098:SF2">
    <property type="entry name" value="LEUCYL_PHENYLALANYL-TRNA--PROTEIN TRANSFERASE"/>
    <property type="match status" value="1"/>
</dbReference>
<dbReference type="Proteomes" id="UP000198926">
    <property type="component" value="Unassembled WGS sequence"/>
</dbReference>
<keyword evidence="3 4" id="KW-0012">Acyltransferase</keyword>
<dbReference type="InterPro" id="IPR042203">
    <property type="entry name" value="Leu/Phe-tRNA_Trfase_C"/>
</dbReference>
<name>A0A1I6LN70_9RHOB</name>
<dbReference type="HAMAP" id="MF_00688">
    <property type="entry name" value="Leu_Phe_trans"/>
    <property type="match status" value="1"/>
</dbReference>
<accession>A0A1I6LN70</accession>
<dbReference type="EC" id="2.3.2.6" evidence="4"/>
<protein>
    <recommendedName>
        <fullName evidence="4">Leucyl/phenylalanyl-tRNA--protein transferase</fullName>
        <ecNumber evidence="4">2.3.2.6</ecNumber>
    </recommendedName>
    <alternativeName>
        <fullName evidence="4">L/F-transferase</fullName>
    </alternativeName>
    <alternativeName>
        <fullName evidence="4">Leucyltransferase</fullName>
    </alternativeName>
    <alternativeName>
        <fullName evidence="4">Phenyalanyltransferase</fullName>
    </alternativeName>
</protein>
<evidence type="ECO:0000256" key="4">
    <source>
        <dbReference type="HAMAP-Rule" id="MF_00688"/>
    </source>
</evidence>